<reference evidence="2 3" key="1">
    <citation type="submission" date="2019-06" db="EMBL/GenBank/DDBJ databases">
        <title>Sequencing the genomes of 1000 actinobacteria strains.</title>
        <authorList>
            <person name="Klenk H.-P."/>
        </authorList>
    </citation>
    <scope>NUCLEOTIDE SEQUENCE [LARGE SCALE GENOMIC DNA]</scope>
    <source>
        <strain evidence="2 3">DSM 20169</strain>
    </source>
</reference>
<feature type="transmembrane region" description="Helical" evidence="1">
    <location>
        <begin position="112"/>
        <end position="134"/>
    </location>
</feature>
<accession>A0A543BNE9</accession>
<protein>
    <submittedName>
        <fullName evidence="2">Uncharacterized protein</fullName>
    </submittedName>
</protein>
<gene>
    <name evidence="2" type="ORF">FB560_2013</name>
</gene>
<keyword evidence="3" id="KW-1185">Reference proteome</keyword>
<keyword evidence="1" id="KW-0472">Membrane</keyword>
<dbReference type="AlphaFoldDB" id="A0A543BNE9"/>
<organism evidence="2 3">
    <name type="scientific">Microbacterium saperdae</name>
    <dbReference type="NCBI Taxonomy" id="69368"/>
    <lineage>
        <taxon>Bacteria</taxon>
        <taxon>Bacillati</taxon>
        <taxon>Actinomycetota</taxon>
        <taxon>Actinomycetes</taxon>
        <taxon>Micrococcales</taxon>
        <taxon>Microbacteriaceae</taxon>
        <taxon>Microbacterium</taxon>
    </lineage>
</organism>
<proteinExistence type="predicted"/>
<dbReference type="Proteomes" id="UP000317209">
    <property type="component" value="Unassembled WGS sequence"/>
</dbReference>
<name>A0A543BNE9_9MICO</name>
<keyword evidence="1" id="KW-0812">Transmembrane</keyword>
<keyword evidence="1" id="KW-1133">Transmembrane helix</keyword>
<dbReference type="OrthoDB" id="5061991at2"/>
<evidence type="ECO:0000313" key="2">
    <source>
        <dbReference type="EMBL" id="TQL86357.1"/>
    </source>
</evidence>
<dbReference type="RefSeq" id="WP_141872216.1">
    <property type="nucleotide sequence ID" value="NZ_VFOX01000001.1"/>
</dbReference>
<evidence type="ECO:0000256" key="1">
    <source>
        <dbReference type="SAM" id="Phobius"/>
    </source>
</evidence>
<comment type="caution">
    <text evidence="2">The sequence shown here is derived from an EMBL/GenBank/DDBJ whole genome shotgun (WGS) entry which is preliminary data.</text>
</comment>
<dbReference type="EMBL" id="VFOX01000001">
    <property type="protein sequence ID" value="TQL86357.1"/>
    <property type="molecule type" value="Genomic_DNA"/>
</dbReference>
<evidence type="ECO:0000313" key="3">
    <source>
        <dbReference type="Proteomes" id="UP000317209"/>
    </source>
</evidence>
<sequence>MSLSFEEFRERLSTPGGAASLGLTLTDAEGLQVRADEPASRSWYDYWTSSALPVVPDATTHDMAAAPAVSEPSAAAHGAGGHDLSALQATPAAFPAPAPADGTPPRKSRTGLWVLLSVLGALVLIAVVVLVIALTTARHWTKVDVPEQPETFHSEEYETGRFDVTMDDVNPCFVDQAWSDCIDAMAAQYDAVCADVELTEPATSVCTEYLAAIDDMRSQGTDGVVASLGSFGKLSRTAELATRQVSNEDYRPAETHEAVCYLGFLGECR</sequence>